<feature type="transmembrane region" description="Helical" evidence="1">
    <location>
        <begin position="69"/>
        <end position="91"/>
    </location>
</feature>
<sequence length="363" mass="40038">MTTTAAPRPVRPRAAAQTRDYFELSQRVKDAGLMGRNVRSYMLRTALLALAFVGAFVLLLTLGSTWRQLAVAALFGILFTQAAFLGHDAAHQQVFSSGRRNEWFARIIGNLVVGLSIAWWTRKHNKHHANPNTIGRDGDIAGGVLVFVPGDEKGRTGFMGWLAKRQGWAFVPLLSLFAFVLHYEAISAVFTNERVKHRRAEAILVLTRIIGFPLVVFATLGLGMGAAFLAVQLAVFGIYMGGSFAPNHKGMPLIEKDLEVDFLRRQVLTSRNITGGRAMNWAMGGLDLQIEHHLFPRMPSANLRKVRPIVKEFCAERGITYTETNLISSYGIIIRYLNRVGLGHADPMECPLSAQLRGASIGA</sequence>
<keyword evidence="1" id="KW-1133">Transmembrane helix</keyword>
<feature type="transmembrane region" description="Helical" evidence="1">
    <location>
        <begin position="168"/>
        <end position="190"/>
    </location>
</feature>
<evidence type="ECO:0000256" key="1">
    <source>
        <dbReference type="SAM" id="Phobius"/>
    </source>
</evidence>
<dbReference type="InterPro" id="IPR012171">
    <property type="entry name" value="Fatty_acid_desaturase"/>
</dbReference>
<accession>A0ABS4X1L7</accession>
<feature type="domain" description="Fatty acid desaturase" evidence="2">
    <location>
        <begin position="65"/>
        <end position="324"/>
    </location>
</feature>
<dbReference type="InterPro" id="IPR005804">
    <property type="entry name" value="FA_desaturase_dom"/>
</dbReference>
<dbReference type="RefSeq" id="WP_209902025.1">
    <property type="nucleotide sequence ID" value="NZ_BAAAJW010000003.1"/>
</dbReference>
<dbReference type="Pfam" id="PF00487">
    <property type="entry name" value="FA_desaturase"/>
    <property type="match status" value="1"/>
</dbReference>
<evidence type="ECO:0000313" key="3">
    <source>
        <dbReference type="EMBL" id="MBP2382276.1"/>
    </source>
</evidence>
<dbReference type="EMBL" id="JAGIOD010000001">
    <property type="protein sequence ID" value="MBP2382276.1"/>
    <property type="molecule type" value="Genomic_DNA"/>
</dbReference>
<evidence type="ECO:0000259" key="2">
    <source>
        <dbReference type="Pfam" id="PF00487"/>
    </source>
</evidence>
<dbReference type="CDD" id="cd03506">
    <property type="entry name" value="Delta6-FADS-like"/>
    <property type="match status" value="1"/>
</dbReference>
<feature type="transmembrane region" description="Helical" evidence="1">
    <location>
        <begin position="41"/>
        <end position="63"/>
    </location>
</feature>
<feature type="transmembrane region" description="Helical" evidence="1">
    <location>
        <begin position="202"/>
        <end position="220"/>
    </location>
</feature>
<evidence type="ECO:0000313" key="4">
    <source>
        <dbReference type="Proteomes" id="UP001519290"/>
    </source>
</evidence>
<keyword evidence="1" id="KW-0472">Membrane</keyword>
<keyword evidence="1" id="KW-0812">Transmembrane</keyword>
<dbReference type="PANTHER" id="PTHR19353:SF19">
    <property type="entry name" value="DELTA(5) FATTY ACID DESATURASE C-RELATED"/>
    <property type="match status" value="1"/>
</dbReference>
<dbReference type="PANTHER" id="PTHR19353">
    <property type="entry name" value="FATTY ACID DESATURASE 2"/>
    <property type="match status" value="1"/>
</dbReference>
<keyword evidence="4" id="KW-1185">Reference proteome</keyword>
<proteinExistence type="predicted"/>
<organism evidence="3 4">
    <name type="scientific">Brachybacterium sacelli</name>
    <dbReference type="NCBI Taxonomy" id="173364"/>
    <lineage>
        <taxon>Bacteria</taxon>
        <taxon>Bacillati</taxon>
        <taxon>Actinomycetota</taxon>
        <taxon>Actinomycetes</taxon>
        <taxon>Micrococcales</taxon>
        <taxon>Dermabacteraceae</taxon>
        <taxon>Brachybacterium</taxon>
    </lineage>
</organism>
<feature type="transmembrane region" description="Helical" evidence="1">
    <location>
        <begin position="103"/>
        <end position="121"/>
    </location>
</feature>
<dbReference type="PIRSF" id="PIRSF015921">
    <property type="entry name" value="FA_sphinglp_des"/>
    <property type="match status" value="1"/>
</dbReference>
<gene>
    <name evidence="3" type="ORF">JOF43_002233</name>
</gene>
<comment type="caution">
    <text evidence="3">The sequence shown here is derived from an EMBL/GenBank/DDBJ whole genome shotgun (WGS) entry which is preliminary data.</text>
</comment>
<name>A0ABS4X1L7_9MICO</name>
<reference evidence="3 4" key="1">
    <citation type="submission" date="2021-03" db="EMBL/GenBank/DDBJ databases">
        <title>Sequencing the genomes of 1000 actinobacteria strains.</title>
        <authorList>
            <person name="Klenk H.-P."/>
        </authorList>
    </citation>
    <scope>NUCLEOTIDE SEQUENCE [LARGE SCALE GENOMIC DNA]</scope>
    <source>
        <strain evidence="3 4">DSM 14566</strain>
    </source>
</reference>
<protein>
    <submittedName>
        <fullName evidence="3">Fatty acid desaturase</fullName>
    </submittedName>
</protein>
<dbReference type="Proteomes" id="UP001519290">
    <property type="component" value="Unassembled WGS sequence"/>
</dbReference>